<evidence type="ECO:0000256" key="4">
    <source>
        <dbReference type="ARBA" id="ARBA00022490"/>
    </source>
</evidence>
<keyword evidence="5" id="KW-0597">Phosphoprotein</keyword>
<dbReference type="RefSeq" id="XP_023560193.1">
    <property type="nucleotide sequence ID" value="XM_023704425.1"/>
</dbReference>
<keyword evidence="4" id="KW-0963">Cytoplasm</keyword>
<dbReference type="SMART" id="SM00228">
    <property type="entry name" value="PDZ"/>
    <property type="match status" value="1"/>
</dbReference>
<dbReference type="Gene3D" id="2.30.42.10">
    <property type="match status" value="1"/>
</dbReference>
<dbReference type="GO" id="GO:0003779">
    <property type="term" value="F:actin binding"/>
    <property type="evidence" value="ECO:0007669"/>
    <property type="project" value="TreeGrafter"/>
</dbReference>
<dbReference type="GeneID" id="101561220"/>
<gene>
    <name evidence="15" type="primary">Synpo2</name>
</gene>
<evidence type="ECO:0000256" key="1">
    <source>
        <dbReference type="ARBA" id="ARBA00004123"/>
    </source>
</evidence>
<evidence type="ECO:0000256" key="6">
    <source>
        <dbReference type="ARBA" id="ARBA00022949"/>
    </source>
</evidence>
<dbReference type="Proteomes" id="UP000515203">
    <property type="component" value="Unplaced"/>
</dbReference>
<evidence type="ECO:0000256" key="9">
    <source>
        <dbReference type="ARBA" id="ARBA00059059"/>
    </source>
</evidence>
<dbReference type="PROSITE" id="PS50106">
    <property type="entry name" value="PDZ"/>
    <property type="match status" value="1"/>
</dbReference>
<dbReference type="GO" id="GO:0005634">
    <property type="term" value="C:nucleus"/>
    <property type="evidence" value="ECO:0007669"/>
    <property type="project" value="UniProtKB-SubCell"/>
</dbReference>
<name>A0A6P6DKK6_OCTDE</name>
<evidence type="ECO:0000313" key="14">
    <source>
        <dbReference type="Proteomes" id="UP000515203"/>
    </source>
</evidence>
<sequence length="144" mass="15691">MGTGDCICISMSGGAPWGFRLQGGREQKQPLQVAKIRSQSKASGSGLCEGDEVVSINGNLCADLTYPEVIKLMESITDSLQMLIKRSVGAPCLFPEDLSHPPCRQHLLGCTSLLIITPAKQQMGWRKLAEDQRPGKQQQSLHWA</sequence>
<keyword evidence="7" id="KW-0539">Nucleus</keyword>
<dbReference type="PANTHER" id="PTHR24217:SF9">
    <property type="entry name" value="SYNAPTOPODIN-2"/>
    <property type="match status" value="1"/>
</dbReference>
<reference evidence="15" key="1">
    <citation type="submission" date="2025-08" db="UniProtKB">
        <authorList>
            <consortium name="RefSeq"/>
        </authorList>
    </citation>
    <scope>IDENTIFICATION</scope>
</reference>
<keyword evidence="14" id="KW-1185">Reference proteome</keyword>
<evidence type="ECO:0000256" key="5">
    <source>
        <dbReference type="ARBA" id="ARBA00022553"/>
    </source>
</evidence>
<evidence type="ECO:0000256" key="12">
    <source>
        <dbReference type="ARBA" id="ARBA00078078"/>
    </source>
</evidence>
<dbReference type="InterPro" id="IPR001478">
    <property type="entry name" value="PDZ"/>
</dbReference>
<evidence type="ECO:0000256" key="3">
    <source>
        <dbReference type="ARBA" id="ARBA00004246"/>
    </source>
</evidence>
<proteinExistence type="inferred from homology"/>
<feature type="domain" description="PDZ" evidence="13">
    <location>
        <begin position="6"/>
        <end position="88"/>
    </location>
</feature>
<comment type="subcellular location">
    <subcellularLocation>
        <location evidence="3">Cell junction</location>
        <location evidence="3">Focal adhesion</location>
    </subcellularLocation>
    <subcellularLocation>
        <location evidence="2">Cytoplasm</location>
        <location evidence="2">Myofibril</location>
        <location evidence="2">Sarcomere</location>
        <location evidence="2">Z line</location>
    </subcellularLocation>
    <subcellularLocation>
        <location evidence="1">Nucleus</location>
    </subcellularLocation>
</comment>
<comment type="function">
    <text evidence="9">Has an actin-binding and actin-bundling activity. Can induce the formation of F-actin networks. At the sarcomeric Z lines is proposed to act as adapter protein that links nascent myofibers to the sarcolemma via ZYX and may play a role in early assembly and stabilization of the Z lines. Involved in autophagosome formation. May play a role in chaperone-assisted selective autophagy (CASA) involved in Z lines maintenance in striated muscle under mechanical tension; may link the client-processing CASA chaperone machinery to a membrane-tethering and fusion complex providing autophagosome membranes. Involved in regulation of cell migration. May be a tumor suppressor.</text>
</comment>
<dbReference type="GO" id="GO:0001725">
    <property type="term" value="C:stress fiber"/>
    <property type="evidence" value="ECO:0007669"/>
    <property type="project" value="TreeGrafter"/>
</dbReference>
<dbReference type="FunFam" id="2.30.42.10:FF:000139">
    <property type="entry name" value="synaptopodin-2 isoform X1"/>
    <property type="match status" value="1"/>
</dbReference>
<dbReference type="Pfam" id="PF00595">
    <property type="entry name" value="PDZ"/>
    <property type="match status" value="1"/>
</dbReference>
<dbReference type="PANTHER" id="PTHR24217">
    <property type="entry name" value="PUTATIVE-RELATED"/>
    <property type="match status" value="1"/>
</dbReference>
<dbReference type="CDD" id="cd10820">
    <property type="entry name" value="PDZ_SYNPO2-like"/>
    <property type="match status" value="1"/>
</dbReference>
<evidence type="ECO:0000256" key="2">
    <source>
        <dbReference type="ARBA" id="ARBA00004216"/>
    </source>
</evidence>
<organism evidence="14 15">
    <name type="scientific">Octodon degus</name>
    <name type="common">Degu</name>
    <name type="synonym">Sciurus degus</name>
    <dbReference type="NCBI Taxonomy" id="10160"/>
    <lineage>
        <taxon>Eukaryota</taxon>
        <taxon>Metazoa</taxon>
        <taxon>Chordata</taxon>
        <taxon>Craniata</taxon>
        <taxon>Vertebrata</taxon>
        <taxon>Euteleostomi</taxon>
        <taxon>Mammalia</taxon>
        <taxon>Eutheria</taxon>
        <taxon>Euarchontoglires</taxon>
        <taxon>Glires</taxon>
        <taxon>Rodentia</taxon>
        <taxon>Hystricomorpha</taxon>
        <taxon>Octodontidae</taxon>
        <taxon>Octodon</taxon>
    </lineage>
</organism>
<dbReference type="CTD" id="171024"/>
<evidence type="ECO:0000256" key="11">
    <source>
        <dbReference type="ARBA" id="ARBA00071807"/>
    </source>
</evidence>
<dbReference type="SUPFAM" id="SSF50156">
    <property type="entry name" value="PDZ domain-like"/>
    <property type="match status" value="1"/>
</dbReference>
<accession>A0A6P6DKK6</accession>
<protein>
    <recommendedName>
        <fullName evidence="11">Synaptopodin-2</fullName>
    </recommendedName>
    <alternativeName>
        <fullName evidence="12">Myopodin</fullName>
    </alternativeName>
</protein>
<dbReference type="InterPro" id="IPR036034">
    <property type="entry name" value="PDZ_sf"/>
</dbReference>
<comment type="subunit">
    <text evidence="10">May self-associate in muscle cells under oxidative stress. Binds F-actin. Interacts with ACTN2; ACTN2 is proposed to anchor SYOP2 at Z lines in mature myocytes. Interacts with AKAP6, PPP3CA and CAMK2A. Interacts (phosphorylated form) with YWHAB; YWHAB competes with ACTN2 for interaction with SYNPO2. Interacts with KPNA2; mediating nuclear import of SYNOP2; dependent on interaction with YWHAB. Interacts with IPO13; may be implicated in SYNOP2 nuclear import. Interacts with ZYX, FLNC, ILK. Interacts with BAG3 (via WW 1 domain). May associate with the CASA complex consisting of HSPA8, HSPB8 and BAG3. Interacts with VPS18.</text>
</comment>
<dbReference type="InterPro" id="IPR051976">
    <property type="entry name" value="Synaptopodin_domain"/>
</dbReference>
<evidence type="ECO:0000259" key="13">
    <source>
        <dbReference type="PROSITE" id="PS50106"/>
    </source>
</evidence>
<dbReference type="GO" id="GO:0030018">
    <property type="term" value="C:Z disc"/>
    <property type="evidence" value="ECO:0007669"/>
    <property type="project" value="UniProtKB-SubCell"/>
</dbReference>
<evidence type="ECO:0000256" key="10">
    <source>
        <dbReference type="ARBA" id="ARBA00064160"/>
    </source>
</evidence>
<evidence type="ECO:0000256" key="7">
    <source>
        <dbReference type="ARBA" id="ARBA00023242"/>
    </source>
</evidence>
<dbReference type="GO" id="GO:0032233">
    <property type="term" value="P:positive regulation of actin filament bundle assembly"/>
    <property type="evidence" value="ECO:0007669"/>
    <property type="project" value="TreeGrafter"/>
</dbReference>
<dbReference type="GO" id="GO:0005925">
    <property type="term" value="C:focal adhesion"/>
    <property type="evidence" value="ECO:0007669"/>
    <property type="project" value="UniProtKB-SubCell"/>
</dbReference>
<evidence type="ECO:0000256" key="8">
    <source>
        <dbReference type="ARBA" id="ARBA00038161"/>
    </source>
</evidence>
<evidence type="ECO:0000313" key="15">
    <source>
        <dbReference type="RefSeq" id="XP_023560193.1"/>
    </source>
</evidence>
<comment type="similarity">
    <text evidence="8">Belongs to the synaptopodin family.</text>
</comment>
<dbReference type="AlphaFoldDB" id="A0A6P6DKK6"/>
<keyword evidence="6" id="KW-0965">Cell junction</keyword>